<feature type="non-terminal residue" evidence="1">
    <location>
        <position position="80"/>
    </location>
</feature>
<keyword evidence="2" id="KW-1185">Reference proteome</keyword>
<organism evidence="1 2">
    <name type="scientific">Thalictrum thalictroides</name>
    <name type="common">Rue-anemone</name>
    <name type="synonym">Anemone thalictroides</name>
    <dbReference type="NCBI Taxonomy" id="46969"/>
    <lineage>
        <taxon>Eukaryota</taxon>
        <taxon>Viridiplantae</taxon>
        <taxon>Streptophyta</taxon>
        <taxon>Embryophyta</taxon>
        <taxon>Tracheophyta</taxon>
        <taxon>Spermatophyta</taxon>
        <taxon>Magnoliopsida</taxon>
        <taxon>Ranunculales</taxon>
        <taxon>Ranunculaceae</taxon>
        <taxon>Thalictroideae</taxon>
        <taxon>Thalictrum</taxon>
    </lineage>
</organism>
<sequence length="80" mass="9099">EELTTTRLHSLSQLDLSLYLIKLLEQTLGSLPKFQISQRPLHQVALVRVFLCDLFPVSMGDLTYVLKLAWEAGKQISSKK</sequence>
<accession>A0A7J6WSX0</accession>
<dbReference type="EMBL" id="JABWDY010010698">
    <property type="protein sequence ID" value="KAF5200474.1"/>
    <property type="molecule type" value="Genomic_DNA"/>
</dbReference>
<evidence type="ECO:0000313" key="2">
    <source>
        <dbReference type="Proteomes" id="UP000554482"/>
    </source>
</evidence>
<evidence type="ECO:0000313" key="1">
    <source>
        <dbReference type="EMBL" id="KAF5200474.1"/>
    </source>
</evidence>
<dbReference type="Proteomes" id="UP000554482">
    <property type="component" value="Unassembled WGS sequence"/>
</dbReference>
<name>A0A7J6WSX0_THATH</name>
<reference evidence="1 2" key="1">
    <citation type="submission" date="2020-06" db="EMBL/GenBank/DDBJ databases">
        <title>Transcriptomic and genomic resources for Thalictrum thalictroides and T. hernandezii: Facilitating candidate gene discovery in an emerging model plant lineage.</title>
        <authorList>
            <person name="Arias T."/>
            <person name="Riano-Pachon D.M."/>
            <person name="Di Stilio V.S."/>
        </authorList>
    </citation>
    <scope>NUCLEOTIDE SEQUENCE [LARGE SCALE GENOMIC DNA]</scope>
    <source>
        <strain evidence="2">cv. WT478/WT964</strain>
        <tissue evidence="1">Leaves</tissue>
    </source>
</reference>
<dbReference type="AlphaFoldDB" id="A0A7J6WSX0"/>
<proteinExistence type="predicted"/>
<gene>
    <name evidence="1" type="ORF">FRX31_009939</name>
</gene>
<protein>
    <submittedName>
        <fullName evidence="1">Uncharacterized protein</fullName>
    </submittedName>
</protein>
<comment type="caution">
    <text evidence="1">The sequence shown here is derived from an EMBL/GenBank/DDBJ whole genome shotgun (WGS) entry which is preliminary data.</text>
</comment>